<feature type="region of interest" description="Disordered" evidence="1">
    <location>
        <begin position="29"/>
        <end position="289"/>
    </location>
</feature>
<feature type="compositionally biased region" description="Acidic residues" evidence="1">
    <location>
        <begin position="275"/>
        <end position="289"/>
    </location>
</feature>
<reference evidence="3 4" key="1">
    <citation type="submission" date="2017-06" db="EMBL/GenBank/DDBJ databases">
        <authorList>
            <person name="Kim H.J."/>
            <person name="Triplett B.A."/>
        </authorList>
    </citation>
    <scope>NUCLEOTIDE SEQUENCE [LARGE SCALE GENOMIC DNA]</scope>
    <source>
        <strain evidence="3 4">DSM 22179</strain>
    </source>
</reference>
<evidence type="ECO:0000313" key="3">
    <source>
        <dbReference type="EMBL" id="SNC64556.1"/>
    </source>
</evidence>
<keyword evidence="2" id="KW-0472">Membrane</keyword>
<dbReference type="AlphaFoldDB" id="A0A212TFF6"/>
<feature type="compositionally biased region" description="Low complexity" evidence="1">
    <location>
        <begin position="209"/>
        <end position="220"/>
    </location>
</feature>
<feature type="transmembrane region" description="Helical" evidence="2">
    <location>
        <begin position="6"/>
        <end position="25"/>
    </location>
</feature>
<dbReference type="RefSeq" id="WP_088818027.1">
    <property type="nucleotide sequence ID" value="NZ_FYEZ01000001.1"/>
</dbReference>
<organism evidence="3 4">
    <name type="scientific">Kytococcus aerolatus</name>
    <dbReference type="NCBI Taxonomy" id="592308"/>
    <lineage>
        <taxon>Bacteria</taxon>
        <taxon>Bacillati</taxon>
        <taxon>Actinomycetota</taxon>
        <taxon>Actinomycetes</taxon>
        <taxon>Micrococcales</taxon>
        <taxon>Kytococcaceae</taxon>
        <taxon>Kytococcus</taxon>
    </lineage>
</organism>
<accession>A0A212TFF6</accession>
<evidence type="ECO:0000313" key="4">
    <source>
        <dbReference type="Proteomes" id="UP000198122"/>
    </source>
</evidence>
<feature type="region of interest" description="Disordered" evidence="1">
    <location>
        <begin position="358"/>
        <end position="408"/>
    </location>
</feature>
<keyword evidence="2" id="KW-1133">Transmembrane helix</keyword>
<dbReference type="EMBL" id="FYEZ01000001">
    <property type="protein sequence ID" value="SNC64556.1"/>
    <property type="molecule type" value="Genomic_DNA"/>
</dbReference>
<feature type="compositionally biased region" description="Acidic residues" evidence="1">
    <location>
        <begin position="320"/>
        <end position="331"/>
    </location>
</feature>
<feature type="compositionally biased region" description="Acidic residues" evidence="1">
    <location>
        <begin position="112"/>
        <end position="133"/>
    </location>
</feature>
<evidence type="ECO:0000256" key="1">
    <source>
        <dbReference type="SAM" id="MobiDB-lite"/>
    </source>
</evidence>
<feature type="compositionally biased region" description="Acidic residues" evidence="1">
    <location>
        <begin position="67"/>
        <end position="79"/>
    </location>
</feature>
<feature type="compositionally biased region" description="Basic and acidic residues" evidence="1">
    <location>
        <begin position="85"/>
        <end position="94"/>
    </location>
</feature>
<evidence type="ECO:0000256" key="2">
    <source>
        <dbReference type="SAM" id="Phobius"/>
    </source>
</evidence>
<gene>
    <name evidence="3" type="ORF">SAMN05445756_1136</name>
</gene>
<name>A0A212TFF6_9MICO</name>
<dbReference type="Proteomes" id="UP000198122">
    <property type="component" value="Unassembled WGS sequence"/>
</dbReference>
<keyword evidence="4" id="KW-1185">Reference proteome</keyword>
<protein>
    <submittedName>
        <fullName evidence="3">Uncharacterized protein</fullName>
    </submittedName>
</protein>
<proteinExistence type="predicted"/>
<feature type="compositionally biased region" description="Basic and acidic residues" evidence="1">
    <location>
        <begin position="151"/>
        <end position="160"/>
    </location>
</feature>
<feature type="region of interest" description="Disordered" evidence="1">
    <location>
        <begin position="308"/>
        <end position="331"/>
    </location>
</feature>
<sequence>MDSLGSQWIIALILLAIVGAVVWFMTQGGPGRGGIGTGRERDRLTDPEGDDPGVEIRDGAFDGGAFAEDDELDEGDFETDGAHALGEEPRERAPKPAPRTTSSTADVLFDQETADDDAAAVVEDEPFDEDDAQVTEGAHALDEDDEAPEPAAEHDGKVDLLDEPAETPGSTPLGEEAPQDGPAGEHHGDEDDEPLEASSGQEYSDELYGAGPAGLPAGELHAIEPEEADDVDFPGYEDAPQAGDAQDQPEELSTFVGDERSTTADSATTDAATVDSEEDQPVEEQAYDIDQYDAVGDDQVEAEEWTAVQTPAPEVGEAIDAPEADLPPEDALPEVAPVQDEQPEYVEGESGQEYVHAEDGSTVEVPAEEESAELAPAAPTPQWLGRGEVPAELDTADLDPYTDWQQGR</sequence>
<dbReference type="OrthoDB" id="10016733at2"/>
<keyword evidence="2" id="KW-0812">Transmembrane</keyword>
<feature type="compositionally biased region" description="Low complexity" evidence="1">
    <location>
        <begin position="263"/>
        <end position="274"/>
    </location>
</feature>